<keyword evidence="3 8" id="KW-0472">Membrane</keyword>
<comment type="subcellular location">
    <subcellularLocation>
        <location evidence="1">Cell outer membrane</location>
    </subcellularLocation>
</comment>
<keyword evidence="11" id="KW-1185">Reference proteome</keyword>
<comment type="similarity">
    <text evidence="7">Belongs to the Pal lipoprotein family.</text>
</comment>
<organism evidence="10 11">
    <name type="scientific">Geomonas silvestris</name>
    <dbReference type="NCBI Taxonomy" id="2740184"/>
    <lineage>
        <taxon>Bacteria</taxon>
        <taxon>Pseudomonadati</taxon>
        <taxon>Thermodesulfobacteriota</taxon>
        <taxon>Desulfuromonadia</taxon>
        <taxon>Geobacterales</taxon>
        <taxon>Geobacteraceae</taxon>
        <taxon>Geomonas</taxon>
    </lineage>
</organism>
<dbReference type="Proteomes" id="UP000556026">
    <property type="component" value="Unassembled WGS sequence"/>
</dbReference>
<dbReference type="PANTHER" id="PTHR30329">
    <property type="entry name" value="STATOR ELEMENT OF FLAGELLAR MOTOR COMPLEX"/>
    <property type="match status" value="1"/>
</dbReference>
<evidence type="ECO:0000256" key="8">
    <source>
        <dbReference type="PROSITE-ProRule" id="PRU00473"/>
    </source>
</evidence>
<dbReference type="InterPro" id="IPR036737">
    <property type="entry name" value="OmpA-like_sf"/>
</dbReference>
<dbReference type="GO" id="GO:0009279">
    <property type="term" value="C:cell outer membrane"/>
    <property type="evidence" value="ECO:0007669"/>
    <property type="project" value="UniProtKB-SubCell"/>
</dbReference>
<dbReference type="InterPro" id="IPR006665">
    <property type="entry name" value="OmpA-like"/>
</dbReference>
<evidence type="ECO:0000313" key="11">
    <source>
        <dbReference type="Proteomes" id="UP000556026"/>
    </source>
</evidence>
<evidence type="ECO:0000256" key="2">
    <source>
        <dbReference type="ARBA" id="ARBA00022729"/>
    </source>
</evidence>
<comment type="caution">
    <text evidence="10">The sequence shown here is derived from an EMBL/GenBank/DDBJ whole genome shotgun (WGS) entry which is preliminary data.</text>
</comment>
<keyword evidence="5" id="KW-0998">Cell outer membrane</keyword>
<dbReference type="PANTHER" id="PTHR30329:SF21">
    <property type="entry name" value="LIPOPROTEIN YIAD-RELATED"/>
    <property type="match status" value="1"/>
</dbReference>
<dbReference type="PROSITE" id="PS51123">
    <property type="entry name" value="OMPA_2"/>
    <property type="match status" value="1"/>
</dbReference>
<dbReference type="Gene3D" id="3.30.1330.60">
    <property type="entry name" value="OmpA-like domain"/>
    <property type="match status" value="1"/>
</dbReference>
<dbReference type="InterPro" id="IPR006664">
    <property type="entry name" value="OMP_bac"/>
</dbReference>
<dbReference type="InterPro" id="IPR050330">
    <property type="entry name" value="Bact_OuterMem_StrucFunc"/>
</dbReference>
<gene>
    <name evidence="7" type="primary">pal</name>
    <name evidence="10" type="ORF">GMST_29020</name>
</gene>
<evidence type="ECO:0000313" key="10">
    <source>
        <dbReference type="EMBL" id="GFO60577.1"/>
    </source>
</evidence>
<dbReference type="HAMAP" id="MF_02204">
    <property type="entry name" value="Pal"/>
    <property type="match status" value="1"/>
</dbReference>
<accession>A0A6V8ML24</accession>
<evidence type="ECO:0000256" key="5">
    <source>
        <dbReference type="ARBA" id="ARBA00023237"/>
    </source>
</evidence>
<sequence>MKFTRSILVGLAATALCAGCAKQEVVKHDQMIPAAPAAAQPASAAKPAAPAPAAKAPAEERISDTAIKEAQPAAAKGADAMGEQSAVQHLLEKVFFDFDSSALSQAARASLAKNADVLKKHNLKVRIEGNCDELGSDDYNLSLGESRAASALKYLKALGVPAERMSIISYGKEKPAAPGHDDAARAQNRRDEFVVLAK</sequence>
<dbReference type="PRINTS" id="PR01021">
    <property type="entry name" value="OMPADOMAIN"/>
</dbReference>
<dbReference type="InterPro" id="IPR039001">
    <property type="entry name" value="Pal"/>
</dbReference>
<dbReference type="AlphaFoldDB" id="A0A6V8ML24"/>
<keyword evidence="6 10" id="KW-0449">Lipoprotein</keyword>
<dbReference type="EMBL" id="BLXX01000009">
    <property type="protein sequence ID" value="GFO60577.1"/>
    <property type="molecule type" value="Genomic_DNA"/>
</dbReference>
<evidence type="ECO:0000259" key="9">
    <source>
        <dbReference type="PROSITE" id="PS51123"/>
    </source>
</evidence>
<feature type="domain" description="OmpA-like" evidence="9">
    <location>
        <begin position="83"/>
        <end position="198"/>
    </location>
</feature>
<dbReference type="Pfam" id="PF00691">
    <property type="entry name" value="OmpA"/>
    <property type="match status" value="1"/>
</dbReference>
<dbReference type="CDD" id="cd07185">
    <property type="entry name" value="OmpA_C-like"/>
    <property type="match status" value="1"/>
</dbReference>
<evidence type="ECO:0000256" key="4">
    <source>
        <dbReference type="ARBA" id="ARBA00023139"/>
    </source>
</evidence>
<protein>
    <recommendedName>
        <fullName evidence="7">Peptidoglycan-associated protein</fullName>
    </recommendedName>
</protein>
<evidence type="ECO:0000256" key="6">
    <source>
        <dbReference type="ARBA" id="ARBA00023288"/>
    </source>
</evidence>
<evidence type="ECO:0000256" key="7">
    <source>
        <dbReference type="HAMAP-Rule" id="MF_02204"/>
    </source>
</evidence>
<reference evidence="11" key="1">
    <citation type="submission" date="2020-06" db="EMBL/GenBank/DDBJ databases">
        <title>Draft genomic sequence of Geomonas sp. Red330.</title>
        <authorList>
            <person name="Itoh H."/>
            <person name="Zhenxing X."/>
            <person name="Ushijima N."/>
            <person name="Masuda Y."/>
            <person name="Shiratori Y."/>
            <person name="Senoo K."/>
        </authorList>
    </citation>
    <scope>NUCLEOTIDE SEQUENCE [LARGE SCALE GENOMIC DNA]</scope>
    <source>
        <strain evidence="11">Red330</strain>
    </source>
</reference>
<dbReference type="SUPFAM" id="SSF103088">
    <property type="entry name" value="OmpA-like"/>
    <property type="match status" value="1"/>
</dbReference>
<proteinExistence type="inferred from homology"/>
<keyword evidence="4" id="KW-0564">Palmitate</keyword>
<keyword evidence="2" id="KW-0732">Signal</keyword>
<dbReference type="RefSeq" id="WP_183355393.1">
    <property type="nucleotide sequence ID" value="NZ_BLXX01000009.1"/>
</dbReference>
<dbReference type="GO" id="GO:0051301">
    <property type="term" value="P:cell division"/>
    <property type="evidence" value="ECO:0007669"/>
    <property type="project" value="InterPro"/>
</dbReference>
<name>A0A6V8ML24_9BACT</name>
<evidence type="ECO:0000256" key="3">
    <source>
        <dbReference type="ARBA" id="ARBA00023136"/>
    </source>
</evidence>
<evidence type="ECO:0000256" key="1">
    <source>
        <dbReference type="ARBA" id="ARBA00004442"/>
    </source>
</evidence>